<feature type="compositionally biased region" description="Basic and acidic residues" evidence="1">
    <location>
        <begin position="117"/>
        <end position="137"/>
    </location>
</feature>
<dbReference type="GO" id="GO:0005739">
    <property type="term" value="C:mitochondrion"/>
    <property type="evidence" value="ECO:0007669"/>
    <property type="project" value="TreeGrafter"/>
</dbReference>
<name>A0AAN7ZHE8_9COLE</name>
<dbReference type="GO" id="GO:0030833">
    <property type="term" value="P:regulation of actin filament polymerization"/>
    <property type="evidence" value="ECO:0007669"/>
    <property type="project" value="TreeGrafter"/>
</dbReference>
<dbReference type="AlphaFoldDB" id="A0AAN7ZHE8"/>
<accession>A0AAN7ZHE8</accession>
<dbReference type="PANTHER" id="PTHR14938">
    <property type="entry name" value="HCLS1-ASSOCIATED PROTEIN X-1"/>
    <property type="match status" value="1"/>
</dbReference>
<dbReference type="GO" id="GO:0015629">
    <property type="term" value="C:actin cytoskeleton"/>
    <property type="evidence" value="ECO:0007669"/>
    <property type="project" value="TreeGrafter"/>
</dbReference>
<sequence>MDFYNSLKKFLGFPTQKSPECLPDRRRVEPTDRGHHEDYENRSHIDDYERFGFNIFSNPVEMHQYFERQMNDIIKSFGMFSGDGPFSGNTDDDHFFDGAKDPFFNNPFSFGSSQFPNEKELQRDDEPREGNLRDRFLKRGFQAPRNHPRDRTDSDLDKEFKTDDLDKMLVPKTPTVPQRNFFFGRSMTSKTIRNSDGSYETHKTVSDQDGNQEVTITRKQGDKEYTIITKSDKNGVAEVTENFVNLDESQKDSFLRNDKPKPILDRDHDDSIFSNFFK</sequence>
<dbReference type="GO" id="GO:0043066">
    <property type="term" value="P:negative regulation of apoptotic process"/>
    <property type="evidence" value="ECO:0007669"/>
    <property type="project" value="InterPro"/>
</dbReference>
<dbReference type="PANTHER" id="PTHR14938:SF2">
    <property type="entry name" value="HCLS1-ASSOCIATED PROTEIN X-1"/>
    <property type="match status" value="1"/>
</dbReference>
<feature type="compositionally biased region" description="Low complexity" evidence="1">
    <location>
        <begin position="107"/>
        <end position="116"/>
    </location>
</feature>
<feature type="compositionally biased region" description="Basic and acidic residues" evidence="1">
    <location>
        <begin position="147"/>
        <end position="157"/>
    </location>
</feature>
<evidence type="ECO:0000313" key="3">
    <source>
        <dbReference type="Proteomes" id="UP001329430"/>
    </source>
</evidence>
<dbReference type="GO" id="GO:0016529">
    <property type="term" value="C:sarcoplasmic reticulum"/>
    <property type="evidence" value="ECO:0007669"/>
    <property type="project" value="TreeGrafter"/>
</dbReference>
<proteinExistence type="predicted"/>
<dbReference type="InterPro" id="IPR017248">
    <property type="entry name" value="HAX-1"/>
</dbReference>
<keyword evidence="3" id="KW-1185">Reference proteome</keyword>
<gene>
    <name evidence="2" type="ORF">RI129_005299</name>
</gene>
<evidence type="ECO:0008006" key="4">
    <source>
        <dbReference type="Google" id="ProtNLM"/>
    </source>
</evidence>
<organism evidence="2 3">
    <name type="scientific">Pyrocoelia pectoralis</name>
    <dbReference type="NCBI Taxonomy" id="417401"/>
    <lineage>
        <taxon>Eukaryota</taxon>
        <taxon>Metazoa</taxon>
        <taxon>Ecdysozoa</taxon>
        <taxon>Arthropoda</taxon>
        <taxon>Hexapoda</taxon>
        <taxon>Insecta</taxon>
        <taxon>Pterygota</taxon>
        <taxon>Neoptera</taxon>
        <taxon>Endopterygota</taxon>
        <taxon>Coleoptera</taxon>
        <taxon>Polyphaga</taxon>
        <taxon>Elateriformia</taxon>
        <taxon>Elateroidea</taxon>
        <taxon>Lampyridae</taxon>
        <taxon>Lampyrinae</taxon>
        <taxon>Pyrocoelia</taxon>
    </lineage>
</organism>
<dbReference type="EMBL" id="JAVRBK010000003">
    <property type="protein sequence ID" value="KAK5646835.1"/>
    <property type="molecule type" value="Genomic_DNA"/>
</dbReference>
<comment type="caution">
    <text evidence="2">The sequence shown here is derived from an EMBL/GenBank/DDBJ whole genome shotgun (WGS) entry which is preliminary data.</text>
</comment>
<evidence type="ECO:0000256" key="1">
    <source>
        <dbReference type="SAM" id="MobiDB-lite"/>
    </source>
</evidence>
<dbReference type="Proteomes" id="UP001329430">
    <property type="component" value="Chromosome 3"/>
</dbReference>
<dbReference type="GO" id="GO:0016324">
    <property type="term" value="C:apical plasma membrane"/>
    <property type="evidence" value="ECO:0007669"/>
    <property type="project" value="TreeGrafter"/>
</dbReference>
<dbReference type="GO" id="GO:0030136">
    <property type="term" value="C:clathrin-coated vesicle"/>
    <property type="evidence" value="ECO:0007669"/>
    <property type="project" value="TreeGrafter"/>
</dbReference>
<feature type="region of interest" description="Disordered" evidence="1">
    <location>
        <begin position="107"/>
        <end position="157"/>
    </location>
</feature>
<reference evidence="2 3" key="1">
    <citation type="journal article" date="2024" name="Insects">
        <title>An Improved Chromosome-Level Genome Assembly of the Firefly Pyrocoelia pectoralis.</title>
        <authorList>
            <person name="Fu X."/>
            <person name="Meyer-Rochow V.B."/>
            <person name="Ballantyne L."/>
            <person name="Zhu X."/>
        </authorList>
    </citation>
    <scope>NUCLEOTIDE SEQUENCE [LARGE SCALE GENOMIC DNA]</scope>
    <source>
        <strain evidence="2">XCY_ONT2</strain>
    </source>
</reference>
<evidence type="ECO:0000313" key="2">
    <source>
        <dbReference type="EMBL" id="KAK5646835.1"/>
    </source>
</evidence>
<protein>
    <recommendedName>
        <fullName evidence="4">HCLS1-associated protein X-1</fullName>
    </recommendedName>
</protein>